<dbReference type="Gene3D" id="1.20.58.340">
    <property type="entry name" value="Magnesium transport protein CorA, transmembrane region"/>
    <property type="match status" value="1"/>
</dbReference>
<comment type="subcellular location">
    <subcellularLocation>
        <location evidence="1">Cell membrane</location>
        <topology evidence="1">Multi-pass membrane protein</topology>
    </subcellularLocation>
</comment>
<dbReference type="GO" id="GO:0015087">
    <property type="term" value="F:cobalt ion transmembrane transporter activity"/>
    <property type="evidence" value="ECO:0007669"/>
    <property type="project" value="TreeGrafter"/>
</dbReference>
<dbReference type="VEuPathDB" id="FungiDB:CC77DRAFT_917433"/>
<feature type="transmembrane region" description="Helical" evidence="6">
    <location>
        <begin position="335"/>
        <end position="353"/>
    </location>
</feature>
<dbReference type="Pfam" id="PF01544">
    <property type="entry name" value="CorA"/>
    <property type="match status" value="1"/>
</dbReference>
<gene>
    <name evidence="7" type="ORF">AA0117_g2404</name>
</gene>
<dbReference type="PANTHER" id="PTHR46494:SF1">
    <property type="entry name" value="CORA FAMILY METAL ION TRANSPORTER (EUROFUNG)"/>
    <property type="match status" value="1"/>
</dbReference>
<proteinExistence type="predicted"/>
<feature type="transmembrane region" description="Helical" evidence="6">
    <location>
        <begin position="302"/>
        <end position="323"/>
    </location>
</feature>
<evidence type="ECO:0000256" key="4">
    <source>
        <dbReference type="ARBA" id="ARBA00023136"/>
    </source>
</evidence>
<evidence type="ECO:0000256" key="5">
    <source>
        <dbReference type="SAM" id="MobiDB-lite"/>
    </source>
</evidence>
<evidence type="ECO:0000313" key="7">
    <source>
        <dbReference type="EMBL" id="RYN81861.1"/>
    </source>
</evidence>
<dbReference type="InterPro" id="IPR002523">
    <property type="entry name" value="MgTranspt_CorA/ZnTranspt_ZntB"/>
</dbReference>
<dbReference type="SUPFAM" id="SSF144083">
    <property type="entry name" value="Magnesium transport protein CorA, transmembrane region"/>
    <property type="match status" value="1"/>
</dbReference>
<evidence type="ECO:0008006" key="9">
    <source>
        <dbReference type="Google" id="ProtNLM"/>
    </source>
</evidence>
<evidence type="ECO:0000256" key="6">
    <source>
        <dbReference type="SAM" id="Phobius"/>
    </source>
</evidence>
<dbReference type="GO" id="GO:0005886">
    <property type="term" value="C:plasma membrane"/>
    <property type="evidence" value="ECO:0007669"/>
    <property type="project" value="UniProtKB-SubCell"/>
</dbReference>
<comment type="caution">
    <text evidence="7">The sequence shown here is derived from an EMBL/GenBank/DDBJ whole genome shotgun (WGS) entry which is preliminary data.</text>
</comment>
<dbReference type="PANTHER" id="PTHR46494">
    <property type="entry name" value="CORA FAMILY METAL ION TRANSPORTER (EUROFUNG)"/>
    <property type="match status" value="1"/>
</dbReference>
<evidence type="ECO:0000256" key="2">
    <source>
        <dbReference type="ARBA" id="ARBA00022692"/>
    </source>
</evidence>
<evidence type="ECO:0000313" key="8">
    <source>
        <dbReference type="Proteomes" id="UP000291422"/>
    </source>
</evidence>
<dbReference type="GO" id="GO:0015095">
    <property type="term" value="F:magnesium ion transmembrane transporter activity"/>
    <property type="evidence" value="ECO:0007669"/>
    <property type="project" value="TreeGrafter"/>
</dbReference>
<dbReference type="EMBL" id="PDXD01000002">
    <property type="protein sequence ID" value="RYN81861.1"/>
    <property type="molecule type" value="Genomic_DNA"/>
</dbReference>
<name>A0A4Q4NU21_ALTAL</name>
<accession>A0A4Q4NU21</accession>
<dbReference type="InterPro" id="IPR045863">
    <property type="entry name" value="CorA_TM1_TM2"/>
</dbReference>
<dbReference type="GO" id="GO:0050897">
    <property type="term" value="F:cobalt ion binding"/>
    <property type="evidence" value="ECO:0007669"/>
    <property type="project" value="TreeGrafter"/>
</dbReference>
<dbReference type="GO" id="GO:0000287">
    <property type="term" value="F:magnesium ion binding"/>
    <property type="evidence" value="ECO:0007669"/>
    <property type="project" value="TreeGrafter"/>
</dbReference>
<keyword evidence="2 6" id="KW-0812">Transmembrane</keyword>
<keyword evidence="3 6" id="KW-1133">Transmembrane helix</keyword>
<evidence type="ECO:0000256" key="3">
    <source>
        <dbReference type="ARBA" id="ARBA00022989"/>
    </source>
</evidence>
<protein>
    <recommendedName>
        <fullName evidence="9">Cora-domain-containing protein</fullName>
    </recommendedName>
</protein>
<feature type="region of interest" description="Disordered" evidence="5">
    <location>
        <begin position="371"/>
        <end position="393"/>
    </location>
</feature>
<keyword evidence="4 6" id="KW-0472">Membrane</keyword>
<dbReference type="AlphaFoldDB" id="A0A4Q4NU21"/>
<evidence type="ECO:0000256" key="1">
    <source>
        <dbReference type="ARBA" id="ARBA00004651"/>
    </source>
</evidence>
<reference evidence="8" key="1">
    <citation type="journal article" date="2019" name="bioRxiv">
        <title>Genomics, evolutionary history and diagnostics of the Alternaria alternata species group including apple and Asian pear pathotypes.</title>
        <authorList>
            <person name="Armitage A.D."/>
            <person name="Cockerton H.M."/>
            <person name="Sreenivasaprasad S."/>
            <person name="Woodhall J.W."/>
            <person name="Lane C.R."/>
            <person name="Harrison R.J."/>
            <person name="Clarkson J.P."/>
        </authorList>
    </citation>
    <scope>NUCLEOTIDE SEQUENCE [LARGE SCALE GENOMIC DNA]</scope>
    <source>
        <strain evidence="8">FERA 1177</strain>
    </source>
</reference>
<organism evidence="7 8">
    <name type="scientific">Alternaria alternata</name>
    <name type="common">Alternaria rot fungus</name>
    <name type="synonym">Torula alternata</name>
    <dbReference type="NCBI Taxonomy" id="5599"/>
    <lineage>
        <taxon>Eukaryota</taxon>
        <taxon>Fungi</taxon>
        <taxon>Dikarya</taxon>
        <taxon>Ascomycota</taxon>
        <taxon>Pezizomycotina</taxon>
        <taxon>Dothideomycetes</taxon>
        <taxon>Pleosporomycetidae</taxon>
        <taxon>Pleosporales</taxon>
        <taxon>Pleosporineae</taxon>
        <taxon>Pleosporaceae</taxon>
        <taxon>Alternaria</taxon>
        <taxon>Alternaria sect. Alternaria</taxon>
        <taxon>Alternaria alternata complex</taxon>
    </lineage>
</organism>
<sequence>MHLHTVHRTGMRHQMPDEATLPSRLRSNDYINISYHRPVTCDNVGVSGGKWIRDAAVDRKVVLLRSTTIALASHCASVIKVRRGKDFWIAIILIDPPLGETHFSPGHKDDVAHKVHLNLRPFLGTYEDFTEPPKFSDDWSNLTSQTPAGPLEDIIQYWERNPPVHFDAEDPTLRSLAYYPLRIVAAEWVKYVEVMQHCMKLYEYKGNALPDLDKFNMDLRELQGWRLRSLNSQQKVGSIIRKLKSENFGQGDTLNDPLVEDYEVISNNIQSAGARLENMLPVVTSLVQIIDARQSFAETANISRLTVLALVFVPLTFVSSLFSMNTDNLPGHSRFWVYFVVAIPVTIGVFLIAKPPTATTARATAWLQSFKRRSRASESSRSGGNGKREIPEA</sequence>
<dbReference type="Proteomes" id="UP000291422">
    <property type="component" value="Unassembled WGS sequence"/>
</dbReference>